<dbReference type="Pfam" id="PF08738">
    <property type="entry name" value="Gon7"/>
    <property type="match status" value="1"/>
</dbReference>
<reference evidence="15 16" key="1">
    <citation type="journal article" date="2019" name="Sci. Rep.">
        <title>A multi-omics analysis of the grapevine pathogen Lasiodiplodia theobromae reveals that temperature affects the expression of virulence- and pathogenicity-related genes.</title>
        <authorList>
            <person name="Felix C."/>
            <person name="Meneses R."/>
            <person name="Goncalves M.F.M."/>
            <person name="Tilleman L."/>
            <person name="Duarte A.S."/>
            <person name="Jorrin-Novo J.V."/>
            <person name="Van de Peer Y."/>
            <person name="Deforce D."/>
            <person name="Van Nieuwerburgh F."/>
            <person name="Esteves A.C."/>
            <person name="Alves A."/>
        </authorList>
    </citation>
    <scope>NUCLEOTIDE SEQUENCE [LARGE SCALE GENOMIC DNA]</scope>
    <source>
        <strain evidence="15 16">LA-SOL3</strain>
    </source>
</reference>
<gene>
    <name evidence="15" type="ORF">DBV05_g1628</name>
</gene>
<evidence type="ECO:0000256" key="3">
    <source>
        <dbReference type="ARBA" id="ARBA00008529"/>
    </source>
</evidence>
<evidence type="ECO:0000256" key="1">
    <source>
        <dbReference type="ARBA" id="ARBA00004123"/>
    </source>
</evidence>
<evidence type="ECO:0000256" key="6">
    <source>
        <dbReference type="ARBA" id="ARBA00022454"/>
    </source>
</evidence>
<comment type="function">
    <text evidence="13">Component of the EKC/KEOPS complex that is required for the formation of a threonylcarbamoyl group on adenosine at position 37 (t(6)A37) in tRNAs that read codons beginning with adenine. The complex is probably involved in the transfer of the threonylcarbamoyl moiety of threonylcarbamoyl-AMP (TC-AMP) to the N6 group of A37. GON7 likely plays a supporting role to the catalytic subunit KAE1 in the complex. The EKC/KEOPS complex also promotes both telomere uncapping and telomere elongation. The complex is required for efficient recruitment of transcriptional coactivators.</text>
</comment>
<dbReference type="OrthoDB" id="2288868at2759"/>
<evidence type="ECO:0000256" key="11">
    <source>
        <dbReference type="ARBA" id="ARBA00023163"/>
    </source>
</evidence>
<evidence type="ECO:0000256" key="8">
    <source>
        <dbReference type="ARBA" id="ARBA00022895"/>
    </source>
</evidence>
<dbReference type="AlphaFoldDB" id="A0A5N5DPR5"/>
<dbReference type="EMBL" id="VCHE01000006">
    <property type="protein sequence ID" value="KAB2579803.1"/>
    <property type="molecule type" value="Genomic_DNA"/>
</dbReference>
<evidence type="ECO:0000256" key="4">
    <source>
        <dbReference type="ARBA" id="ARBA00011534"/>
    </source>
</evidence>
<comment type="subcellular location">
    <subcellularLocation>
        <location evidence="2">Chromosome</location>
        <location evidence="2">Telomere</location>
    </subcellularLocation>
    <subcellularLocation>
        <location evidence="1">Nucleus</location>
    </subcellularLocation>
</comment>
<dbReference type="InterPro" id="IPR014849">
    <property type="entry name" value="EKC/KEOPS_Gon7"/>
</dbReference>
<keyword evidence="16" id="KW-1185">Reference proteome</keyword>
<protein>
    <recommendedName>
        <fullName evidence="5">EKC/KEOPS complex subunit GON7</fullName>
    </recommendedName>
</protein>
<evidence type="ECO:0000256" key="14">
    <source>
        <dbReference type="SAM" id="MobiDB-lite"/>
    </source>
</evidence>
<accession>A0A5N5DPR5</accession>
<keyword evidence="12" id="KW-0539">Nucleus</keyword>
<feature type="compositionally biased region" description="Basic and acidic residues" evidence="14">
    <location>
        <begin position="74"/>
        <end position="92"/>
    </location>
</feature>
<evidence type="ECO:0000256" key="7">
    <source>
        <dbReference type="ARBA" id="ARBA00022694"/>
    </source>
</evidence>
<evidence type="ECO:0000256" key="5">
    <source>
        <dbReference type="ARBA" id="ARBA00019746"/>
    </source>
</evidence>
<evidence type="ECO:0000256" key="9">
    <source>
        <dbReference type="ARBA" id="ARBA00023015"/>
    </source>
</evidence>
<feature type="compositionally biased region" description="Pro residues" evidence="14">
    <location>
        <begin position="1"/>
        <end position="15"/>
    </location>
</feature>
<keyword evidence="8" id="KW-0779">Telomere</keyword>
<keyword evidence="10" id="KW-0010">Activator</keyword>
<comment type="subunit">
    <text evidence="4">Component of the EKC/KEOPS complex composed of at least BUD32, CGI121, GON7, KAE1 and PCC1; the whole complex dimerizes.</text>
</comment>
<keyword evidence="11" id="KW-0804">Transcription</keyword>
<keyword evidence="9" id="KW-0805">Transcription regulation</keyword>
<feature type="region of interest" description="Disordered" evidence="14">
    <location>
        <begin position="1"/>
        <end position="21"/>
    </location>
</feature>
<proteinExistence type="inferred from homology"/>
<comment type="similarity">
    <text evidence="3">Belongs to the GON7 family.</text>
</comment>
<evidence type="ECO:0000313" key="15">
    <source>
        <dbReference type="EMBL" id="KAB2579803.1"/>
    </source>
</evidence>
<dbReference type="Proteomes" id="UP000325902">
    <property type="component" value="Unassembled WGS sequence"/>
</dbReference>
<dbReference type="GO" id="GO:0005634">
    <property type="term" value="C:nucleus"/>
    <property type="evidence" value="ECO:0007669"/>
    <property type="project" value="UniProtKB-SubCell"/>
</dbReference>
<evidence type="ECO:0000256" key="13">
    <source>
        <dbReference type="ARBA" id="ARBA00025393"/>
    </source>
</evidence>
<comment type="caution">
    <text evidence="15">The sequence shown here is derived from an EMBL/GenBank/DDBJ whole genome shotgun (WGS) entry which is preliminary data.</text>
</comment>
<dbReference type="GO" id="GO:0008033">
    <property type="term" value="P:tRNA processing"/>
    <property type="evidence" value="ECO:0007669"/>
    <property type="project" value="UniProtKB-KW"/>
</dbReference>
<feature type="region of interest" description="Disordered" evidence="14">
    <location>
        <begin position="73"/>
        <end position="106"/>
    </location>
</feature>
<keyword evidence="6" id="KW-0158">Chromosome</keyword>
<keyword evidence="7" id="KW-0819">tRNA processing</keyword>
<evidence type="ECO:0000313" key="16">
    <source>
        <dbReference type="Proteomes" id="UP000325902"/>
    </source>
</evidence>
<evidence type="ECO:0000256" key="2">
    <source>
        <dbReference type="ARBA" id="ARBA00004574"/>
    </source>
</evidence>
<name>A0A5N5DPR5_9PEZI</name>
<evidence type="ECO:0000256" key="12">
    <source>
        <dbReference type="ARBA" id="ARBA00023242"/>
    </source>
</evidence>
<evidence type="ECO:0000256" key="10">
    <source>
        <dbReference type="ARBA" id="ARBA00023159"/>
    </source>
</evidence>
<organism evidence="15 16">
    <name type="scientific">Lasiodiplodia theobromae</name>
    <dbReference type="NCBI Taxonomy" id="45133"/>
    <lineage>
        <taxon>Eukaryota</taxon>
        <taxon>Fungi</taxon>
        <taxon>Dikarya</taxon>
        <taxon>Ascomycota</taxon>
        <taxon>Pezizomycotina</taxon>
        <taxon>Dothideomycetes</taxon>
        <taxon>Dothideomycetes incertae sedis</taxon>
        <taxon>Botryosphaeriales</taxon>
        <taxon>Botryosphaeriaceae</taxon>
        <taxon>Lasiodiplodia</taxon>
    </lineage>
</organism>
<sequence length="106" mass="11536">MPRIPSPLHPPPPPRTMSTLRATYSEPADGPAVFFRDLPPVSAAPTTDEKTAYLSALRTSVSELQAEVNAHVTQKMEQEKKASGVDESKEAALEANYGEEVVEEDE</sequence>
<dbReference type="GO" id="GO:0000781">
    <property type="term" value="C:chromosome, telomeric region"/>
    <property type="evidence" value="ECO:0007669"/>
    <property type="project" value="UniProtKB-SubCell"/>
</dbReference>